<dbReference type="STRING" id="1314785.A0A165FWT4"/>
<dbReference type="Pfam" id="PF09797">
    <property type="entry name" value="NatB_MDM20"/>
    <property type="match status" value="1"/>
</dbReference>
<feature type="region of interest" description="Disordered" evidence="2">
    <location>
        <begin position="771"/>
        <end position="798"/>
    </location>
</feature>
<dbReference type="PANTHER" id="PTHR22767:SF3">
    <property type="entry name" value="N-ALPHA-ACETYLTRANSFERASE 25, NATB AUXILIARY SUBUNIT"/>
    <property type="match status" value="1"/>
</dbReference>
<dbReference type="Proteomes" id="UP000076871">
    <property type="component" value="Unassembled WGS sequence"/>
</dbReference>
<dbReference type="GeneID" id="63831259"/>
<evidence type="ECO:0000256" key="2">
    <source>
        <dbReference type="SAM" id="MobiDB-lite"/>
    </source>
</evidence>
<dbReference type="InterPro" id="IPR019183">
    <property type="entry name" value="NAA25_NatB_aux_su"/>
</dbReference>
<dbReference type="FunCoup" id="A0A165FWT4">
    <property type="interactions" value="662"/>
</dbReference>
<evidence type="ECO:0000313" key="3">
    <source>
        <dbReference type="EMBL" id="KZT09515.1"/>
    </source>
</evidence>
<organism evidence="3 4">
    <name type="scientific">Laetiporus sulphureus 93-53</name>
    <dbReference type="NCBI Taxonomy" id="1314785"/>
    <lineage>
        <taxon>Eukaryota</taxon>
        <taxon>Fungi</taxon>
        <taxon>Dikarya</taxon>
        <taxon>Basidiomycota</taxon>
        <taxon>Agaricomycotina</taxon>
        <taxon>Agaricomycetes</taxon>
        <taxon>Polyporales</taxon>
        <taxon>Laetiporus</taxon>
    </lineage>
</organism>
<feature type="compositionally biased region" description="Basic and acidic residues" evidence="2">
    <location>
        <begin position="788"/>
        <end position="798"/>
    </location>
</feature>
<dbReference type="Gene3D" id="1.25.40.1040">
    <property type="match status" value="1"/>
</dbReference>
<protein>
    <recommendedName>
        <fullName evidence="5">Actin cytoskeleton organization protein</fullName>
    </recommendedName>
</protein>
<gene>
    <name evidence="3" type="ORF">LAESUDRAFT_810523</name>
</gene>
<dbReference type="AlphaFoldDB" id="A0A165FWT4"/>
<dbReference type="InParanoid" id="A0A165FWT4"/>
<sequence length="948" mass="106781">MSAAFDRQIRPIYEALDTGSNKSAILACNKLLKKQPKNDLVKALKALALVRSQKVEESLVLCDEVLASKPTDEATLSAMMHVLRGLGRHTDMVAMYEGAYKQNPGNEELGSQTFMANVRIGNWKAAQQIATKMHKQFQEDHYLYWSVMSAVLQANDPTTPDTLRPVLYKLAHRLISSSPTPSYYSADRFYLHLTILRKLELYDEAYDLLSNEVGNTICAASLACDEVRRDIWRLKGLQKEEGTRAQVRITEAKDRNWLEFLAVVDATFAALISSSEAEREAAKTACAERLTQARDFLTQIAEEDGKKDRSGLLALLELEKRARAHGVSIDPSGLQERLEKYFHRFSDKAVCFEDLRPYVEIEGDELTSWSSFLGSQTSSFTTSKELVRYINVQKLLRYNILESEITADLEAERAARYLRAYMEALPYGKELPDTELQPADDLAILAGQAFVSAWRTSNDVVQLHRAAALLEHAVTQSKHSYQLRVLLVRVYRLLGASSLALEHYRAINVKQVQNDTLSHLILTRASTFSLTAIGDLTYSSECLESSQIYLNNSQETAEFTVRAFGTEKYTQVPEFISFEERLDNSLQRDLTKVEHVRMRVVHEPISSDLVDMELIELKFIFDRFCVVHHDNRDFNVIPNYQPRCTQTFNDQTMLFESLPGPGWLSVFLKIYIRTFQAASDLDETVEDKLLIGDRPKPSTDPDTKLPLKERLVKIKQEETDELTADERALLDYSCALSDWLAPYHDHVRPPASAVLAEAAKQTELKTGHPLKGLELLPQNGDAANGHSKKGEEPPPVKESPDIIVKFYENMSTRFREALQDGRLPSELLHIVALTQEAFVLLAIETARFKPASVVKQHKLGALVQNFKDIRTKAVTSLTEMSEALIKLGEEGATVDSRKAFVDACKPIWESTGIDHDFVSTVSKKVTDSQKQVLEGVGKGVTRVCKNHA</sequence>
<dbReference type="SUPFAM" id="SSF48452">
    <property type="entry name" value="TPR-like"/>
    <property type="match status" value="1"/>
</dbReference>
<dbReference type="OrthoDB" id="1874341at2759"/>
<dbReference type="EMBL" id="KV427611">
    <property type="protein sequence ID" value="KZT09515.1"/>
    <property type="molecule type" value="Genomic_DNA"/>
</dbReference>
<evidence type="ECO:0008006" key="5">
    <source>
        <dbReference type="Google" id="ProtNLM"/>
    </source>
</evidence>
<evidence type="ECO:0000256" key="1">
    <source>
        <dbReference type="ARBA" id="ARBA00006298"/>
    </source>
</evidence>
<name>A0A165FWT4_9APHY</name>
<comment type="similarity">
    <text evidence="1">Belongs to the MDM20/NAA25 family.</text>
</comment>
<reference evidence="3 4" key="1">
    <citation type="journal article" date="2016" name="Mol. Biol. Evol.">
        <title>Comparative Genomics of Early-Diverging Mushroom-Forming Fungi Provides Insights into the Origins of Lignocellulose Decay Capabilities.</title>
        <authorList>
            <person name="Nagy L.G."/>
            <person name="Riley R."/>
            <person name="Tritt A."/>
            <person name="Adam C."/>
            <person name="Daum C."/>
            <person name="Floudas D."/>
            <person name="Sun H."/>
            <person name="Yadav J.S."/>
            <person name="Pangilinan J."/>
            <person name="Larsson K.H."/>
            <person name="Matsuura K."/>
            <person name="Barry K."/>
            <person name="Labutti K."/>
            <person name="Kuo R."/>
            <person name="Ohm R.A."/>
            <person name="Bhattacharya S.S."/>
            <person name="Shirouzu T."/>
            <person name="Yoshinaga Y."/>
            <person name="Martin F.M."/>
            <person name="Grigoriev I.V."/>
            <person name="Hibbett D.S."/>
        </authorList>
    </citation>
    <scope>NUCLEOTIDE SEQUENCE [LARGE SCALE GENOMIC DNA]</scope>
    <source>
        <strain evidence="3 4">93-53</strain>
    </source>
</reference>
<accession>A0A165FWT4</accession>
<dbReference type="GO" id="GO:0031416">
    <property type="term" value="C:NatB complex"/>
    <property type="evidence" value="ECO:0007669"/>
    <property type="project" value="TreeGrafter"/>
</dbReference>
<keyword evidence="4" id="KW-1185">Reference proteome</keyword>
<proteinExistence type="inferred from homology"/>
<evidence type="ECO:0000313" key="4">
    <source>
        <dbReference type="Proteomes" id="UP000076871"/>
    </source>
</evidence>
<dbReference type="InterPro" id="IPR011990">
    <property type="entry name" value="TPR-like_helical_dom_sf"/>
</dbReference>
<dbReference type="PANTHER" id="PTHR22767">
    <property type="entry name" value="N-TERMINAL ACETYLTRANSFERASE-RELATED"/>
    <property type="match status" value="1"/>
</dbReference>
<dbReference type="RefSeq" id="XP_040767255.1">
    <property type="nucleotide sequence ID" value="XM_040914231.1"/>
</dbReference>